<evidence type="ECO:0000256" key="5">
    <source>
        <dbReference type="ARBA" id="ARBA00023239"/>
    </source>
</evidence>
<dbReference type="GO" id="GO:0020037">
    <property type="term" value="F:heme binding"/>
    <property type="evidence" value="ECO:0007669"/>
    <property type="project" value="InterPro"/>
</dbReference>
<dbReference type="STRING" id="1088818.A0A2I0B788"/>
<keyword evidence="2" id="KW-0349">Heme</keyword>
<dbReference type="SUPFAM" id="SSF48264">
    <property type="entry name" value="Cytochrome P450"/>
    <property type="match status" value="1"/>
</dbReference>
<gene>
    <name evidence="7" type="primary">CYP74A</name>
    <name evidence="7" type="ORF">AXF42_Ash005551</name>
</gene>
<sequence>MSFSGDTAAATSGDGDNNPAACLKPVPGSYGIPFFSPIKDRLAFFSQPPLAYFQSLSDRLSSTVLRVNMPPGPFISGDSRVVALLDSKSFPALFDLTKVHKHLVLEGTYAPSAALTGGYRPCAYLDPSDPKHSKLKTLILDHLLAPRKLAVIPSFIVAYSSLLDAVDNKLAAGGGGAVFNDLNDEAAFEFVGDAFFGVPPSSTSLRRSGHRRAVKWLGLQLHPILTLGLPKLIEEIFLHTFPLPPFLVRSDYKKLYDYFLAAGAAVLEEAEKLGLPREEACHNVLFAAVFNAFGGIKVFFPSLVRRVAEGGAALHAMLAVEVREVVAAHGGKVTAAGLEKMKLVKSVVWEALRLDPPVPYQYARAKKDFIVESHDGRYLIKEGEMVFGFQPMATRDEWVFERGGEFVPERFVGEDNRRQLLRHVLWSNGPETEAPALGNKQCAGKDMVVTVGRLLVVVIFLRYDSFTADVRSKGSDSKVTITSVMKAAGGGDGLK</sequence>
<comment type="similarity">
    <text evidence="1">Belongs to the cytochrome P450 family.</text>
</comment>
<name>A0A2I0B788_9ASPA</name>
<organism evidence="7 8">
    <name type="scientific">Apostasia shenzhenica</name>
    <dbReference type="NCBI Taxonomy" id="1088818"/>
    <lineage>
        <taxon>Eukaryota</taxon>
        <taxon>Viridiplantae</taxon>
        <taxon>Streptophyta</taxon>
        <taxon>Embryophyta</taxon>
        <taxon>Tracheophyta</taxon>
        <taxon>Spermatophyta</taxon>
        <taxon>Magnoliopsida</taxon>
        <taxon>Liliopsida</taxon>
        <taxon>Asparagales</taxon>
        <taxon>Orchidaceae</taxon>
        <taxon>Apostasioideae</taxon>
        <taxon>Apostasia</taxon>
    </lineage>
</organism>
<dbReference type="EMBL" id="KZ451908">
    <property type="protein sequence ID" value="PKA63656.1"/>
    <property type="molecule type" value="Genomic_DNA"/>
</dbReference>
<protein>
    <submittedName>
        <fullName evidence="7">Allene oxide synthase, chloroplastic</fullName>
        <ecNumber evidence="7">4.2.1.92</ecNumber>
    </submittedName>
</protein>
<keyword evidence="8" id="KW-1185">Reference proteome</keyword>
<dbReference type="GO" id="GO:0019752">
    <property type="term" value="P:carboxylic acid metabolic process"/>
    <property type="evidence" value="ECO:0007669"/>
    <property type="project" value="UniProtKB-ARBA"/>
</dbReference>
<evidence type="ECO:0000313" key="7">
    <source>
        <dbReference type="EMBL" id="PKA63656.1"/>
    </source>
</evidence>
<dbReference type="AlphaFoldDB" id="A0A2I0B788"/>
<dbReference type="FunFam" id="1.10.630.10:FF:000024">
    <property type="entry name" value="Allene oxide synthase, chloroplastic"/>
    <property type="match status" value="1"/>
</dbReference>
<evidence type="ECO:0000256" key="4">
    <source>
        <dbReference type="ARBA" id="ARBA00023004"/>
    </source>
</evidence>
<dbReference type="InterPro" id="IPR036396">
    <property type="entry name" value="Cyt_P450_sf"/>
</dbReference>
<comment type="pathway">
    <text evidence="6">Lipid metabolism; oxylipin biosynthesis.</text>
</comment>
<keyword evidence="5 7" id="KW-0456">Lyase</keyword>
<evidence type="ECO:0000256" key="1">
    <source>
        <dbReference type="ARBA" id="ARBA00010617"/>
    </source>
</evidence>
<dbReference type="PANTHER" id="PTHR24286">
    <property type="entry name" value="CYTOCHROME P450 26"/>
    <property type="match status" value="1"/>
</dbReference>
<dbReference type="CDD" id="cd11071">
    <property type="entry name" value="CYP74"/>
    <property type="match status" value="1"/>
</dbReference>
<dbReference type="Proteomes" id="UP000236161">
    <property type="component" value="Unassembled WGS sequence"/>
</dbReference>
<keyword evidence="4" id="KW-0408">Iron</keyword>
<evidence type="ECO:0000256" key="2">
    <source>
        <dbReference type="ARBA" id="ARBA00022617"/>
    </source>
</evidence>
<dbReference type="Gene3D" id="1.10.630.10">
    <property type="entry name" value="Cytochrome P450"/>
    <property type="match status" value="1"/>
</dbReference>
<evidence type="ECO:0000256" key="3">
    <source>
        <dbReference type="ARBA" id="ARBA00022723"/>
    </source>
</evidence>
<dbReference type="GO" id="GO:0009978">
    <property type="term" value="F:allene oxide synthase activity"/>
    <property type="evidence" value="ECO:0007669"/>
    <property type="project" value="UniProtKB-EC"/>
</dbReference>
<dbReference type="Pfam" id="PF00067">
    <property type="entry name" value="p450"/>
    <property type="match status" value="1"/>
</dbReference>
<accession>A0A2I0B788</accession>
<evidence type="ECO:0000313" key="8">
    <source>
        <dbReference type="Proteomes" id="UP000236161"/>
    </source>
</evidence>
<dbReference type="GO" id="GO:0004497">
    <property type="term" value="F:monooxygenase activity"/>
    <property type="evidence" value="ECO:0007669"/>
    <property type="project" value="InterPro"/>
</dbReference>
<dbReference type="GO" id="GO:0016125">
    <property type="term" value="P:sterol metabolic process"/>
    <property type="evidence" value="ECO:0007669"/>
    <property type="project" value="TreeGrafter"/>
</dbReference>
<reference evidence="7 8" key="1">
    <citation type="journal article" date="2017" name="Nature">
        <title>The Apostasia genome and the evolution of orchids.</title>
        <authorList>
            <person name="Zhang G.Q."/>
            <person name="Liu K.W."/>
            <person name="Li Z."/>
            <person name="Lohaus R."/>
            <person name="Hsiao Y.Y."/>
            <person name="Niu S.C."/>
            <person name="Wang J.Y."/>
            <person name="Lin Y.C."/>
            <person name="Xu Q."/>
            <person name="Chen L.J."/>
            <person name="Yoshida K."/>
            <person name="Fujiwara S."/>
            <person name="Wang Z.W."/>
            <person name="Zhang Y.Q."/>
            <person name="Mitsuda N."/>
            <person name="Wang M."/>
            <person name="Liu G.H."/>
            <person name="Pecoraro L."/>
            <person name="Huang H.X."/>
            <person name="Xiao X.J."/>
            <person name="Lin M."/>
            <person name="Wu X.Y."/>
            <person name="Wu W.L."/>
            <person name="Chen Y.Y."/>
            <person name="Chang S.B."/>
            <person name="Sakamoto S."/>
            <person name="Ohme-Takagi M."/>
            <person name="Yagi M."/>
            <person name="Zeng S.J."/>
            <person name="Shen C.Y."/>
            <person name="Yeh C.M."/>
            <person name="Luo Y.B."/>
            <person name="Tsai W.C."/>
            <person name="Van de Peer Y."/>
            <person name="Liu Z.J."/>
        </authorList>
    </citation>
    <scope>NUCLEOTIDE SEQUENCE [LARGE SCALE GENOMIC DNA]</scope>
    <source>
        <strain evidence="8">cv. Shenzhen</strain>
        <tissue evidence="7">Stem</tissue>
    </source>
</reference>
<evidence type="ECO:0000256" key="6">
    <source>
        <dbReference type="ARBA" id="ARBA00060657"/>
    </source>
</evidence>
<dbReference type="PANTHER" id="PTHR24286:SF365">
    <property type="entry name" value="ALLENE OXIDE SYNTHASE 3"/>
    <property type="match status" value="1"/>
</dbReference>
<proteinExistence type="inferred from homology"/>
<dbReference type="InterPro" id="IPR001128">
    <property type="entry name" value="Cyt_P450"/>
</dbReference>
<keyword evidence="3" id="KW-0479">Metal-binding</keyword>
<dbReference type="GO" id="GO:0016705">
    <property type="term" value="F:oxidoreductase activity, acting on paired donors, with incorporation or reduction of molecular oxygen"/>
    <property type="evidence" value="ECO:0007669"/>
    <property type="project" value="InterPro"/>
</dbReference>
<dbReference type="OrthoDB" id="2789670at2759"/>
<dbReference type="GO" id="GO:0005506">
    <property type="term" value="F:iron ion binding"/>
    <property type="evidence" value="ECO:0007669"/>
    <property type="project" value="InterPro"/>
</dbReference>
<dbReference type="EC" id="4.2.1.92" evidence="7"/>